<protein>
    <recommendedName>
        <fullName evidence="13">ZF-HD dimerization-type domain-containing protein</fullName>
    </recommendedName>
</protein>
<dbReference type="Gene3D" id="1.10.10.60">
    <property type="entry name" value="Homeodomain-like"/>
    <property type="match status" value="1"/>
</dbReference>
<gene>
    <name evidence="14" type="ORF">Taro_049768</name>
</gene>
<keyword evidence="10" id="KW-0804">Transcription</keyword>
<comment type="subunit">
    <text evidence="3">Homo- and heterodimer with other ZFHD proteins.</text>
</comment>
<dbReference type="FunFam" id="1.10.10.60:FF:000257">
    <property type="entry name" value="Zinc-finger homeodomain protein 2"/>
    <property type="match status" value="1"/>
</dbReference>
<evidence type="ECO:0000259" key="13">
    <source>
        <dbReference type="PROSITE" id="PS51523"/>
    </source>
</evidence>
<dbReference type="GO" id="GO:0005634">
    <property type="term" value="C:nucleus"/>
    <property type="evidence" value="ECO:0007669"/>
    <property type="project" value="UniProtKB-SubCell"/>
</dbReference>
<dbReference type="PANTHER" id="PTHR31948">
    <property type="entry name" value="ZINC-FINGER HOMEODOMAIN PROTEIN 2"/>
    <property type="match status" value="1"/>
</dbReference>
<evidence type="ECO:0000256" key="3">
    <source>
        <dbReference type="ARBA" id="ARBA00011416"/>
    </source>
</evidence>
<keyword evidence="7" id="KW-0805">Transcription regulation</keyword>
<keyword evidence="6" id="KW-0862">Zinc</keyword>
<dbReference type="GO" id="GO:0003700">
    <property type="term" value="F:DNA-binding transcription factor activity"/>
    <property type="evidence" value="ECO:0007669"/>
    <property type="project" value="TreeGrafter"/>
</dbReference>
<evidence type="ECO:0000256" key="7">
    <source>
        <dbReference type="ARBA" id="ARBA00023015"/>
    </source>
</evidence>
<feature type="region of interest" description="Disordered" evidence="12">
    <location>
        <begin position="242"/>
        <end position="266"/>
    </location>
</feature>
<keyword evidence="4" id="KW-0479">Metal-binding</keyword>
<dbReference type="PROSITE" id="PS51523">
    <property type="entry name" value="ZF_HD_DIMER"/>
    <property type="match status" value="1"/>
</dbReference>
<dbReference type="SUPFAM" id="SSF46689">
    <property type="entry name" value="Homeodomain-like"/>
    <property type="match status" value="1"/>
</dbReference>
<keyword evidence="15" id="KW-1185">Reference proteome</keyword>
<keyword evidence="9" id="KW-0371">Homeobox</keyword>
<evidence type="ECO:0000256" key="11">
    <source>
        <dbReference type="ARBA" id="ARBA00023242"/>
    </source>
</evidence>
<reference evidence="14" key="1">
    <citation type="submission" date="2017-07" db="EMBL/GenBank/DDBJ databases">
        <title>Taro Niue Genome Assembly and Annotation.</title>
        <authorList>
            <person name="Atibalentja N."/>
            <person name="Keating K."/>
            <person name="Fields C.J."/>
        </authorList>
    </citation>
    <scope>NUCLEOTIDE SEQUENCE</scope>
    <source>
        <strain evidence="14">Niue_2</strain>
        <tissue evidence="14">Leaf</tissue>
    </source>
</reference>
<dbReference type="OrthoDB" id="636896at2759"/>
<dbReference type="InterPro" id="IPR006455">
    <property type="entry name" value="Homeodomain_ZF_HD"/>
</dbReference>
<dbReference type="NCBIfam" id="TIGR01566">
    <property type="entry name" value="ZF_HD_prot_N"/>
    <property type="match status" value="1"/>
</dbReference>
<comment type="caution">
    <text evidence="14">The sequence shown here is derived from an EMBL/GenBank/DDBJ whole genome shotgun (WGS) entry which is preliminary data.</text>
</comment>
<feature type="domain" description="ZF-HD dimerization-type" evidence="13">
    <location>
        <begin position="33"/>
        <end position="82"/>
    </location>
</feature>
<evidence type="ECO:0000256" key="9">
    <source>
        <dbReference type="ARBA" id="ARBA00023155"/>
    </source>
</evidence>
<dbReference type="PANTHER" id="PTHR31948:SF140">
    <property type="entry name" value="ZINC-FINGER HOMEODOMAIN PROTEIN 2"/>
    <property type="match status" value="1"/>
</dbReference>
<comment type="function">
    <text evidence="1">Putative transcription factor.</text>
</comment>
<evidence type="ECO:0000256" key="5">
    <source>
        <dbReference type="ARBA" id="ARBA00022771"/>
    </source>
</evidence>
<keyword evidence="5" id="KW-0863">Zinc-finger</keyword>
<keyword evidence="11" id="KW-0539">Nucleus</keyword>
<keyword evidence="8" id="KW-0238">DNA-binding</keyword>
<dbReference type="GO" id="GO:0000976">
    <property type="term" value="F:transcription cis-regulatory region binding"/>
    <property type="evidence" value="ECO:0007669"/>
    <property type="project" value="TreeGrafter"/>
</dbReference>
<evidence type="ECO:0000256" key="8">
    <source>
        <dbReference type="ARBA" id="ARBA00023125"/>
    </source>
</evidence>
<evidence type="ECO:0000256" key="4">
    <source>
        <dbReference type="ARBA" id="ARBA00022723"/>
    </source>
</evidence>
<evidence type="ECO:0000256" key="1">
    <source>
        <dbReference type="ARBA" id="ARBA00004049"/>
    </source>
</evidence>
<dbReference type="EMBL" id="NMUH01007179">
    <property type="protein sequence ID" value="MQM16807.1"/>
    <property type="molecule type" value="Genomic_DNA"/>
</dbReference>
<dbReference type="InterPro" id="IPR006456">
    <property type="entry name" value="ZF_HD_homeobox_Cys/His_dimer"/>
</dbReference>
<dbReference type="InterPro" id="IPR009057">
    <property type="entry name" value="Homeodomain-like_sf"/>
</dbReference>
<dbReference type="NCBIfam" id="TIGR01565">
    <property type="entry name" value="homeo_ZF_HD"/>
    <property type="match status" value="1"/>
</dbReference>
<evidence type="ECO:0000256" key="6">
    <source>
        <dbReference type="ARBA" id="ARBA00022833"/>
    </source>
</evidence>
<dbReference type="GO" id="GO:0008270">
    <property type="term" value="F:zinc ion binding"/>
    <property type="evidence" value="ECO:0007669"/>
    <property type="project" value="UniProtKB-KW"/>
</dbReference>
<dbReference type="AlphaFoldDB" id="A0A843XC48"/>
<sequence>MVPYKGSEEVRVEEKNGKVGGGGLAAAAPGIRYWECMKNHAAGLGAQAFDGCGEFMPGGEPGTLEALKCAACGCHRNFHRKEDCGSCGAEYLPYDHGHPRHHHLLLYNAPENPSPKFPSFFRHPLPPMLPLTAHPYRPLPFTAAPPGVVPPVEGSRASETPPPPPGMAPDLAAARERERERSRKRFRTKFTQEQKEEMQKFAEKVGWRIQRHDNDELQEFCSKVGVKRQVLKVWMHNNKGALSGGSGAGRAAGPSKGDPAAPAIRV</sequence>
<evidence type="ECO:0000256" key="10">
    <source>
        <dbReference type="ARBA" id="ARBA00023163"/>
    </source>
</evidence>
<organism evidence="14 15">
    <name type="scientific">Colocasia esculenta</name>
    <name type="common">Wild taro</name>
    <name type="synonym">Arum esculentum</name>
    <dbReference type="NCBI Taxonomy" id="4460"/>
    <lineage>
        <taxon>Eukaryota</taxon>
        <taxon>Viridiplantae</taxon>
        <taxon>Streptophyta</taxon>
        <taxon>Embryophyta</taxon>
        <taxon>Tracheophyta</taxon>
        <taxon>Spermatophyta</taxon>
        <taxon>Magnoliopsida</taxon>
        <taxon>Liliopsida</taxon>
        <taxon>Araceae</taxon>
        <taxon>Aroideae</taxon>
        <taxon>Colocasieae</taxon>
        <taxon>Colocasia</taxon>
    </lineage>
</organism>
<dbReference type="GO" id="GO:0050793">
    <property type="term" value="P:regulation of developmental process"/>
    <property type="evidence" value="ECO:0007669"/>
    <property type="project" value="TreeGrafter"/>
</dbReference>
<accession>A0A843XC48</accession>
<dbReference type="Proteomes" id="UP000652761">
    <property type="component" value="Unassembled WGS sequence"/>
</dbReference>
<comment type="subcellular location">
    <subcellularLocation>
        <location evidence="2">Nucleus</location>
    </subcellularLocation>
</comment>
<evidence type="ECO:0000256" key="2">
    <source>
        <dbReference type="ARBA" id="ARBA00004123"/>
    </source>
</evidence>
<evidence type="ECO:0000313" key="14">
    <source>
        <dbReference type="EMBL" id="MQM16807.1"/>
    </source>
</evidence>
<dbReference type="Pfam" id="PF04770">
    <property type="entry name" value="ZF-HD_dimer"/>
    <property type="match status" value="1"/>
</dbReference>
<evidence type="ECO:0000313" key="15">
    <source>
        <dbReference type="Proteomes" id="UP000652761"/>
    </source>
</evidence>
<proteinExistence type="predicted"/>
<evidence type="ECO:0000256" key="12">
    <source>
        <dbReference type="SAM" id="MobiDB-lite"/>
    </source>
</evidence>
<feature type="region of interest" description="Disordered" evidence="12">
    <location>
        <begin position="150"/>
        <end position="184"/>
    </location>
</feature>
<name>A0A843XC48_COLES</name>